<sequence length="77" mass="8326">MIPALFALLLVADNSASTEVTQPAETAATAEKEKKICKVDPNYTGSRMRKKLCLTEAEWDLKSQGKSAADLKTIGAR</sequence>
<gene>
    <name evidence="1" type="ORF">LZ496_03475</name>
</gene>
<dbReference type="EMBL" id="JAMGBA010000001">
    <property type="protein sequence ID" value="MCL6697845.1"/>
    <property type="molecule type" value="Genomic_DNA"/>
</dbReference>
<keyword evidence="2" id="KW-1185">Reference proteome</keyword>
<evidence type="ECO:0000313" key="2">
    <source>
        <dbReference type="Proteomes" id="UP001203410"/>
    </source>
</evidence>
<accession>A0ABT0RT15</accession>
<proteinExistence type="predicted"/>
<protein>
    <submittedName>
        <fullName evidence="1">Uncharacterized protein</fullName>
    </submittedName>
</protein>
<dbReference type="RefSeq" id="WP_249903193.1">
    <property type="nucleotide sequence ID" value="NZ_JAMGBA010000001.1"/>
</dbReference>
<name>A0ABT0RT15_9SPHN</name>
<organism evidence="1 2">
    <name type="scientific">Sphingomonas caseinilyticus</name>
    <dbReference type="NCBI Taxonomy" id="2908205"/>
    <lineage>
        <taxon>Bacteria</taxon>
        <taxon>Pseudomonadati</taxon>
        <taxon>Pseudomonadota</taxon>
        <taxon>Alphaproteobacteria</taxon>
        <taxon>Sphingomonadales</taxon>
        <taxon>Sphingomonadaceae</taxon>
        <taxon>Sphingomonas</taxon>
    </lineage>
</organism>
<dbReference type="Proteomes" id="UP001203410">
    <property type="component" value="Unassembled WGS sequence"/>
</dbReference>
<reference evidence="1 2" key="1">
    <citation type="submission" date="2022-05" db="EMBL/GenBank/DDBJ databases">
        <authorList>
            <person name="Jo J.-H."/>
            <person name="Im W.-T."/>
        </authorList>
    </citation>
    <scope>NUCLEOTIDE SEQUENCE [LARGE SCALE GENOMIC DNA]</scope>
    <source>
        <strain evidence="1 2">NSE70-1</strain>
    </source>
</reference>
<comment type="caution">
    <text evidence="1">The sequence shown here is derived from an EMBL/GenBank/DDBJ whole genome shotgun (WGS) entry which is preliminary data.</text>
</comment>
<evidence type="ECO:0000313" key="1">
    <source>
        <dbReference type="EMBL" id="MCL6697845.1"/>
    </source>
</evidence>